<dbReference type="OrthoDB" id="9792348at2"/>
<dbReference type="KEGG" id="scl:sce2285"/>
<dbReference type="PANTHER" id="PTHR30204:SF93">
    <property type="entry name" value="HTH MERR-TYPE DOMAIN-CONTAINING PROTEIN"/>
    <property type="match status" value="1"/>
</dbReference>
<dbReference type="GO" id="GO:0003700">
    <property type="term" value="F:DNA-binding transcription factor activity"/>
    <property type="evidence" value="ECO:0007669"/>
    <property type="project" value="InterPro"/>
</dbReference>
<keyword evidence="1" id="KW-0238">DNA-binding</keyword>
<keyword evidence="5" id="KW-1185">Reference proteome</keyword>
<dbReference type="SMART" id="SM00422">
    <property type="entry name" value="HTH_MERR"/>
    <property type="match status" value="1"/>
</dbReference>
<feature type="compositionally biased region" description="Polar residues" evidence="2">
    <location>
        <begin position="162"/>
        <end position="173"/>
    </location>
</feature>
<dbReference type="InterPro" id="IPR047057">
    <property type="entry name" value="MerR_fam"/>
</dbReference>
<dbReference type="AlphaFoldDB" id="A9G0W6"/>
<dbReference type="Gene3D" id="1.10.1660.10">
    <property type="match status" value="1"/>
</dbReference>
<dbReference type="GO" id="GO:0003677">
    <property type="term" value="F:DNA binding"/>
    <property type="evidence" value="ECO:0007669"/>
    <property type="project" value="UniProtKB-KW"/>
</dbReference>
<protein>
    <submittedName>
        <fullName evidence="4">Transcriptional regulator, MerR family</fullName>
    </submittedName>
</protein>
<accession>A9G0W6</accession>
<evidence type="ECO:0000313" key="4">
    <source>
        <dbReference type="EMBL" id="CAN92444.1"/>
    </source>
</evidence>
<evidence type="ECO:0000256" key="2">
    <source>
        <dbReference type="SAM" id="MobiDB-lite"/>
    </source>
</evidence>
<feature type="domain" description="HTH merR-type" evidence="3">
    <location>
        <begin position="4"/>
        <end position="73"/>
    </location>
</feature>
<organism evidence="4 5">
    <name type="scientific">Sorangium cellulosum (strain So ce56)</name>
    <name type="common">Polyangium cellulosum (strain So ce56)</name>
    <dbReference type="NCBI Taxonomy" id="448385"/>
    <lineage>
        <taxon>Bacteria</taxon>
        <taxon>Pseudomonadati</taxon>
        <taxon>Myxococcota</taxon>
        <taxon>Polyangia</taxon>
        <taxon>Polyangiales</taxon>
        <taxon>Polyangiaceae</taxon>
        <taxon>Sorangium</taxon>
    </lineage>
</organism>
<feature type="region of interest" description="Disordered" evidence="2">
    <location>
        <begin position="81"/>
        <end position="101"/>
    </location>
</feature>
<evidence type="ECO:0000313" key="5">
    <source>
        <dbReference type="Proteomes" id="UP000002139"/>
    </source>
</evidence>
<gene>
    <name evidence="4" type="ordered locus">sce2285</name>
</gene>
<dbReference type="BioCyc" id="SCEL448385:SCE_RS11715-MONOMER"/>
<dbReference type="HOGENOM" id="CLU_129908_0_0_7"/>
<feature type="compositionally biased region" description="Pro residues" evidence="2">
    <location>
        <begin position="84"/>
        <end position="100"/>
    </location>
</feature>
<dbReference type="Pfam" id="PF13411">
    <property type="entry name" value="MerR_1"/>
    <property type="match status" value="1"/>
</dbReference>
<dbReference type="SUPFAM" id="SSF46955">
    <property type="entry name" value="Putative DNA-binding domain"/>
    <property type="match status" value="1"/>
</dbReference>
<dbReference type="InterPro" id="IPR009061">
    <property type="entry name" value="DNA-bd_dom_put_sf"/>
</dbReference>
<dbReference type="CDD" id="cd00592">
    <property type="entry name" value="HTH_MerR-like"/>
    <property type="match status" value="1"/>
</dbReference>
<sequence>MPTYKLADLAKATGLTPRAVRYYAERGLLPKPPFRGSSTTYGDEHLMQLRAVHRLRREQRLGLDAIRARLARLSRAEIEALAQPPRPAEPAAPADVPPPAGAERWDRVVLLPGMELHLRSDASPLLRRLAREIQAQFGASAASAQDPREAANPPSGFRDGPQGSSTREPTPSD</sequence>
<dbReference type="RefSeq" id="WP_012234918.1">
    <property type="nucleotide sequence ID" value="NC_010162.1"/>
</dbReference>
<dbReference type="InterPro" id="IPR000551">
    <property type="entry name" value="MerR-type_HTH_dom"/>
</dbReference>
<name>A9G0W6_SORC5</name>
<dbReference type="STRING" id="448385.sce2285"/>
<dbReference type="eggNOG" id="COG0789">
    <property type="taxonomic scope" value="Bacteria"/>
</dbReference>
<feature type="region of interest" description="Disordered" evidence="2">
    <location>
        <begin position="137"/>
        <end position="173"/>
    </location>
</feature>
<dbReference type="PANTHER" id="PTHR30204">
    <property type="entry name" value="REDOX-CYCLING DRUG-SENSING TRANSCRIPTIONAL ACTIVATOR SOXR"/>
    <property type="match status" value="1"/>
</dbReference>
<reference evidence="4 5" key="1">
    <citation type="journal article" date="2007" name="Nat. Biotechnol.">
        <title>Complete genome sequence of the myxobacterium Sorangium cellulosum.</title>
        <authorList>
            <person name="Schneiker S."/>
            <person name="Perlova O."/>
            <person name="Kaiser O."/>
            <person name="Gerth K."/>
            <person name="Alici A."/>
            <person name="Altmeyer M.O."/>
            <person name="Bartels D."/>
            <person name="Bekel T."/>
            <person name="Beyer S."/>
            <person name="Bode E."/>
            <person name="Bode H.B."/>
            <person name="Bolten C.J."/>
            <person name="Choudhuri J.V."/>
            <person name="Doss S."/>
            <person name="Elnakady Y.A."/>
            <person name="Frank B."/>
            <person name="Gaigalat L."/>
            <person name="Goesmann A."/>
            <person name="Groeger C."/>
            <person name="Gross F."/>
            <person name="Jelsbak L."/>
            <person name="Jelsbak L."/>
            <person name="Kalinowski J."/>
            <person name="Kegler C."/>
            <person name="Knauber T."/>
            <person name="Konietzny S."/>
            <person name="Kopp M."/>
            <person name="Krause L."/>
            <person name="Krug D."/>
            <person name="Linke B."/>
            <person name="Mahmud T."/>
            <person name="Martinez-Arias R."/>
            <person name="McHardy A.C."/>
            <person name="Merai M."/>
            <person name="Meyer F."/>
            <person name="Mormann S."/>
            <person name="Munoz-Dorado J."/>
            <person name="Perez J."/>
            <person name="Pradella S."/>
            <person name="Rachid S."/>
            <person name="Raddatz G."/>
            <person name="Rosenau F."/>
            <person name="Rueckert C."/>
            <person name="Sasse F."/>
            <person name="Scharfe M."/>
            <person name="Schuster S.C."/>
            <person name="Suen G."/>
            <person name="Treuner-Lange A."/>
            <person name="Velicer G.J."/>
            <person name="Vorholter F.-J."/>
            <person name="Weissman K.J."/>
            <person name="Welch R.D."/>
            <person name="Wenzel S.C."/>
            <person name="Whitworth D.E."/>
            <person name="Wilhelm S."/>
            <person name="Wittmann C."/>
            <person name="Bloecker H."/>
            <person name="Puehler A."/>
            <person name="Mueller R."/>
        </authorList>
    </citation>
    <scope>NUCLEOTIDE SEQUENCE [LARGE SCALE GENOMIC DNA]</scope>
    <source>
        <strain evidence="5">So ce56</strain>
    </source>
</reference>
<dbReference type="Proteomes" id="UP000002139">
    <property type="component" value="Chromosome"/>
</dbReference>
<dbReference type="EMBL" id="AM746676">
    <property type="protein sequence ID" value="CAN92444.1"/>
    <property type="molecule type" value="Genomic_DNA"/>
</dbReference>
<evidence type="ECO:0000259" key="3">
    <source>
        <dbReference type="SMART" id="SM00422"/>
    </source>
</evidence>
<proteinExistence type="predicted"/>
<evidence type="ECO:0000256" key="1">
    <source>
        <dbReference type="ARBA" id="ARBA00023125"/>
    </source>
</evidence>